<dbReference type="Proteomes" id="UP000054270">
    <property type="component" value="Unassembled WGS sequence"/>
</dbReference>
<evidence type="ECO:0000256" key="1">
    <source>
        <dbReference type="SAM" id="MobiDB-lite"/>
    </source>
</evidence>
<protein>
    <submittedName>
        <fullName evidence="3">Uncharacterized protein</fullName>
    </submittedName>
</protein>
<feature type="region of interest" description="Disordered" evidence="1">
    <location>
        <begin position="1"/>
        <end position="41"/>
    </location>
</feature>
<name>A0A0D2LPP5_HYPSF</name>
<keyword evidence="4" id="KW-1185">Reference proteome</keyword>
<proteinExistence type="predicted"/>
<accession>A0A0D2LPP5</accession>
<keyword evidence="2" id="KW-1133">Transmembrane helix</keyword>
<keyword evidence="2" id="KW-0472">Membrane</keyword>
<dbReference type="AlphaFoldDB" id="A0A0D2LPP5"/>
<keyword evidence="2" id="KW-0812">Transmembrane</keyword>
<evidence type="ECO:0000313" key="4">
    <source>
        <dbReference type="Proteomes" id="UP000054270"/>
    </source>
</evidence>
<dbReference type="EMBL" id="KN817944">
    <property type="protein sequence ID" value="KJA12738.1"/>
    <property type="molecule type" value="Genomic_DNA"/>
</dbReference>
<gene>
    <name evidence="3" type="ORF">HYPSUDRAFT_210174</name>
</gene>
<reference evidence="4" key="1">
    <citation type="submission" date="2014-04" db="EMBL/GenBank/DDBJ databases">
        <title>Evolutionary Origins and Diversification of the Mycorrhizal Mutualists.</title>
        <authorList>
            <consortium name="DOE Joint Genome Institute"/>
            <consortium name="Mycorrhizal Genomics Consortium"/>
            <person name="Kohler A."/>
            <person name="Kuo A."/>
            <person name="Nagy L.G."/>
            <person name="Floudas D."/>
            <person name="Copeland A."/>
            <person name="Barry K.W."/>
            <person name="Cichocki N."/>
            <person name="Veneault-Fourrey C."/>
            <person name="LaButti K."/>
            <person name="Lindquist E.A."/>
            <person name="Lipzen A."/>
            <person name="Lundell T."/>
            <person name="Morin E."/>
            <person name="Murat C."/>
            <person name="Riley R."/>
            <person name="Ohm R."/>
            <person name="Sun H."/>
            <person name="Tunlid A."/>
            <person name="Henrissat B."/>
            <person name="Grigoriev I.V."/>
            <person name="Hibbett D.S."/>
            <person name="Martin F."/>
        </authorList>
    </citation>
    <scope>NUCLEOTIDE SEQUENCE [LARGE SCALE GENOMIC DNA]</scope>
    <source>
        <strain evidence="4">FD-334 SS-4</strain>
    </source>
</reference>
<sequence>MTDEPSFASGDNRDDMYIGDEVSKDCLGQSSSKDTGHLTSSEELKTIRDGCHLQNEKRLKDRICSLEQEVIKLQLWNMQLTATTPGPGASQVQPLFSFIPADVPQVFSKHELAFMRMGDLPLKPKMKTLKLRGKAQGIKASMPRVTSTATPEDNESPVILEVALVSPLEIISLNAIQPHYVAGRTQWKAAMFHCFWLVLMACVLWTSLSFLLGTQTEHSIGSSVSTPI</sequence>
<organism evidence="3 4">
    <name type="scientific">Hypholoma sublateritium (strain FD-334 SS-4)</name>
    <dbReference type="NCBI Taxonomy" id="945553"/>
    <lineage>
        <taxon>Eukaryota</taxon>
        <taxon>Fungi</taxon>
        <taxon>Dikarya</taxon>
        <taxon>Basidiomycota</taxon>
        <taxon>Agaricomycotina</taxon>
        <taxon>Agaricomycetes</taxon>
        <taxon>Agaricomycetidae</taxon>
        <taxon>Agaricales</taxon>
        <taxon>Agaricineae</taxon>
        <taxon>Strophariaceae</taxon>
        <taxon>Hypholoma</taxon>
    </lineage>
</organism>
<feature type="compositionally biased region" description="Basic and acidic residues" evidence="1">
    <location>
        <begin position="11"/>
        <end position="24"/>
    </location>
</feature>
<evidence type="ECO:0000256" key="2">
    <source>
        <dbReference type="SAM" id="Phobius"/>
    </source>
</evidence>
<feature type="transmembrane region" description="Helical" evidence="2">
    <location>
        <begin position="194"/>
        <end position="213"/>
    </location>
</feature>
<evidence type="ECO:0000313" key="3">
    <source>
        <dbReference type="EMBL" id="KJA12738.1"/>
    </source>
</evidence>